<evidence type="ECO:0000256" key="1">
    <source>
        <dbReference type="SAM" id="MobiDB-lite"/>
    </source>
</evidence>
<dbReference type="PRINTS" id="PR01217">
    <property type="entry name" value="PRICHEXTENSN"/>
</dbReference>
<feature type="region of interest" description="Disordered" evidence="1">
    <location>
        <begin position="246"/>
        <end position="400"/>
    </location>
</feature>
<dbReference type="PANTHER" id="PTHR11202">
    <property type="entry name" value="SPROUTY-RELATED, EVH1 DOMAIN-CONTAINING PROTEIN FAMILY MEMBER"/>
    <property type="match status" value="1"/>
</dbReference>
<dbReference type="Gene3D" id="2.30.29.30">
    <property type="entry name" value="Pleckstrin-homology domain (PH domain)/Phosphotyrosine-binding domain (PTB)"/>
    <property type="match status" value="1"/>
</dbReference>
<dbReference type="AlphaFoldDB" id="A0A1Y1XLZ2"/>
<feature type="compositionally biased region" description="Pro residues" evidence="1">
    <location>
        <begin position="313"/>
        <end position="375"/>
    </location>
</feature>
<dbReference type="CDD" id="cd01205">
    <property type="entry name" value="EVH1_WASP-like"/>
    <property type="match status" value="1"/>
</dbReference>
<feature type="region of interest" description="Disordered" evidence="1">
    <location>
        <begin position="451"/>
        <end position="477"/>
    </location>
</feature>
<dbReference type="Pfam" id="PF00568">
    <property type="entry name" value="WH1"/>
    <property type="match status" value="1"/>
</dbReference>
<dbReference type="Gene3D" id="3.90.810.10">
    <property type="entry name" value="CRIB domain"/>
    <property type="match status" value="1"/>
</dbReference>
<dbReference type="InterPro" id="IPR011993">
    <property type="entry name" value="PH-like_dom_sf"/>
</dbReference>
<dbReference type="PROSITE" id="PS50229">
    <property type="entry name" value="WH1"/>
    <property type="match status" value="1"/>
</dbReference>
<accession>A0A1Y1XLZ2</accession>
<dbReference type="SMART" id="SM00461">
    <property type="entry name" value="WH1"/>
    <property type="match status" value="1"/>
</dbReference>
<dbReference type="EMBL" id="MCFG01000017">
    <property type="protein sequence ID" value="ORX86768.1"/>
    <property type="molecule type" value="Genomic_DNA"/>
</dbReference>
<feature type="compositionally biased region" description="Basic residues" evidence="1">
    <location>
        <begin position="157"/>
        <end position="175"/>
    </location>
</feature>
<protein>
    <submittedName>
        <fullName evidence="4">WH1-domain-containing protein</fullName>
    </submittedName>
</protein>
<name>A0A1Y1XLZ2_9FUNG</name>
<evidence type="ECO:0000313" key="4">
    <source>
        <dbReference type="EMBL" id="ORX86768.1"/>
    </source>
</evidence>
<feature type="domain" description="CRIB" evidence="2">
    <location>
        <begin position="183"/>
        <end position="196"/>
    </location>
</feature>
<feature type="region of interest" description="Disordered" evidence="1">
    <location>
        <begin position="134"/>
        <end position="187"/>
    </location>
</feature>
<dbReference type="InterPro" id="IPR000697">
    <property type="entry name" value="WH1/EVH1_dom"/>
</dbReference>
<feature type="compositionally biased region" description="Polar residues" evidence="1">
    <location>
        <begin position="134"/>
        <end position="152"/>
    </location>
</feature>
<evidence type="ECO:0000259" key="2">
    <source>
        <dbReference type="PROSITE" id="PS50108"/>
    </source>
</evidence>
<organism evidence="4 5">
    <name type="scientific">Anaeromyces robustus</name>
    <dbReference type="NCBI Taxonomy" id="1754192"/>
    <lineage>
        <taxon>Eukaryota</taxon>
        <taxon>Fungi</taxon>
        <taxon>Fungi incertae sedis</taxon>
        <taxon>Chytridiomycota</taxon>
        <taxon>Chytridiomycota incertae sedis</taxon>
        <taxon>Neocallimastigomycetes</taxon>
        <taxon>Neocallimastigales</taxon>
        <taxon>Neocallimastigaceae</taxon>
        <taxon>Anaeromyces</taxon>
    </lineage>
</organism>
<reference evidence="4 5" key="2">
    <citation type="submission" date="2016-08" db="EMBL/GenBank/DDBJ databases">
        <title>Pervasive Adenine N6-methylation of Active Genes in Fungi.</title>
        <authorList>
            <consortium name="DOE Joint Genome Institute"/>
            <person name="Mondo S.J."/>
            <person name="Dannebaum R.O."/>
            <person name="Kuo R.C."/>
            <person name="Labutti K."/>
            <person name="Haridas S."/>
            <person name="Kuo A."/>
            <person name="Salamov A."/>
            <person name="Ahrendt S.R."/>
            <person name="Lipzen A."/>
            <person name="Sullivan W."/>
            <person name="Andreopoulos W.B."/>
            <person name="Clum A."/>
            <person name="Lindquist E."/>
            <person name="Daum C."/>
            <person name="Ramamoorthy G.K."/>
            <person name="Gryganskyi A."/>
            <person name="Culley D."/>
            <person name="Magnuson J.K."/>
            <person name="James T.Y."/>
            <person name="O'Malley M.A."/>
            <person name="Stajich J.E."/>
            <person name="Spatafora J.W."/>
            <person name="Visel A."/>
            <person name="Grigoriev I.V."/>
        </authorList>
    </citation>
    <scope>NUCLEOTIDE SEQUENCE [LARGE SCALE GENOMIC DNA]</scope>
    <source>
        <strain evidence="4 5">S4</strain>
    </source>
</reference>
<proteinExistence type="predicted"/>
<comment type="caution">
    <text evidence="4">The sequence shown here is derived from an EMBL/GenBank/DDBJ whole genome shotgun (WGS) entry which is preliminary data.</text>
</comment>
<feature type="compositionally biased region" description="Polar residues" evidence="1">
    <location>
        <begin position="246"/>
        <end position="266"/>
    </location>
</feature>
<evidence type="ECO:0000259" key="3">
    <source>
        <dbReference type="PROSITE" id="PS50229"/>
    </source>
</evidence>
<dbReference type="Pfam" id="PF00786">
    <property type="entry name" value="PBD"/>
    <property type="match status" value="1"/>
</dbReference>
<dbReference type="InterPro" id="IPR036936">
    <property type="entry name" value="CRIB_dom_sf"/>
</dbReference>
<evidence type="ECO:0000313" key="5">
    <source>
        <dbReference type="Proteomes" id="UP000193944"/>
    </source>
</evidence>
<gene>
    <name evidence="4" type="ORF">BCR32DRAFT_275124</name>
</gene>
<dbReference type="PROSITE" id="PS50108">
    <property type="entry name" value="CRIB"/>
    <property type="match status" value="1"/>
</dbReference>
<dbReference type="STRING" id="1754192.A0A1Y1XLZ2"/>
<dbReference type="OrthoDB" id="8963340at2759"/>
<sequence length="477" mass="51467">MATAVSSFNANEKQLIESSLRKFQIMRNAVAVARLYVAFPDRNNWTYKSLGAITVVYDNVNSYFLKLLDIQRNGEILWEYPISKQLKYKEEKSFFHSFYTDNFAAGLSFADENEAKSFLTCVIQCMNQVQTPRSTKTSSIISGPTTVIPTSESNKDGKKKKKSKDKDKSKSKKNKGTIDRSMISGPTNFRQVFHMGSENLGNFTEEENKIIQEAFNKIMSNQNITKEELMNAKNLEIITAFFSNNKNSTGAATNVTADKRSSTISKNKGPAPAPPTRRAPPPPPTSRGGVGTRAPPPPPPSRAANSAPSRAAPAPPSRGAPPVPSRAAPPPLPSREAPAPPVPSAIPPLPSRSAPAPPVPSSGGGPPPPPPPPGPIQAYRTENTSAPPPPKPVVSDASESCMSDLLASIRNAGVSSLRPASERQIKQIEAPVESNVTDDLVSALAMALLKRKDDMNDQESDESSSEDDDSTDSEWTD</sequence>
<dbReference type="Proteomes" id="UP000193944">
    <property type="component" value="Unassembled WGS sequence"/>
</dbReference>
<reference evidence="4 5" key="1">
    <citation type="submission" date="2016-08" db="EMBL/GenBank/DDBJ databases">
        <title>A Parts List for Fungal Cellulosomes Revealed by Comparative Genomics.</title>
        <authorList>
            <consortium name="DOE Joint Genome Institute"/>
            <person name="Haitjema C.H."/>
            <person name="Gilmore S.P."/>
            <person name="Henske J.K."/>
            <person name="Solomon K.V."/>
            <person name="De Groot R."/>
            <person name="Kuo A."/>
            <person name="Mondo S.J."/>
            <person name="Salamov A.A."/>
            <person name="Labutti K."/>
            <person name="Zhao Z."/>
            <person name="Chiniquy J."/>
            <person name="Barry K."/>
            <person name="Brewer H.M."/>
            <person name="Purvine S.O."/>
            <person name="Wright A.T."/>
            <person name="Boxma B."/>
            <person name="Van Alen T."/>
            <person name="Hackstein J.H."/>
            <person name="Baker S.E."/>
            <person name="Grigoriev I.V."/>
            <person name="O'Malley M.A."/>
        </authorList>
    </citation>
    <scope>NUCLEOTIDE SEQUENCE [LARGE SCALE GENOMIC DNA]</scope>
    <source>
        <strain evidence="4 5">S4</strain>
    </source>
</reference>
<dbReference type="InterPro" id="IPR033927">
    <property type="entry name" value="WASPfam_EVH1"/>
</dbReference>
<feature type="compositionally biased region" description="Pro residues" evidence="1">
    <location>
        <begin position="271"/>
        <end position="285"/>
    </location>
</feature>
<dbReference type="InterPro" id="IPR000095">
    <property type="entry name" value="CRIB_dom"/>
</dbReference>
<dbReference type="PANTHER" id="PTHR11202:SF36">
    <property type="entry name" value="ACTIN NUCLEATION-PROMOTING FACTOR WASL"/>
    <property type="match status" value="1"/>
</dbReference>
<feature type="compositionally biased region" description="Acidic residues" evidence="1">
    <location>
        <begin position="456"/>
        <end position="477"/>
    </location>
</feature>
<dbReference type="SUPFAM" id="SSF50729">
    <property type="entry name" value="PH domain-like"/>
    <property type="match status" value="1"/>
</dbReference>
<feature type="domain" description="WH1" evidence="3">
    <location>
        <begin position="20"/>
        <end position="129"/>
    </location>
</feature>
<feature type="compositionally biased region" description="Low complexity" evidence="1">
    <location>
        <begin position="302"/>
        <end position="312"/>
    </location>
</feature>
<keyword evidence="5" id="KW-1185">Reference proteome</keyword>